<dbReference type="PANTHER" id="PTHR14241:SF2">
    <property type="entry name" value="INTERFERON-INDUCED PROTEIN 44-LIKE"/>
    <property type="match status" value="1"/>
</dbReference>
<dbReference type="PANTHER" id="PTHR14241">
    <property type="entry name" value="INTERFERON-INDUCED PROTEIN 44"/>
    <property type="match status" value="1"/>
</dbReference>
<comment type="caution">
    <text evidence="1">The sequence shown here is derived from an EMBL/GenBank/DDBJ whole genome shotgun (WGS) entry which is preliminary data.</text>
</comment>
<accession>A0A8J5ZVU2</accession>
<keyword evidence="2" id="KW-1185">Reference proteome</keyword>
<sequence>YKFYGNLVPKVRILLLGPVGTGKSSFFNSVKYIFQGHVTWQAPVGSAITSITKQYRIYSIRDGKEGESLPFILCDTMGLADNKGEGLCVDDIAHILKGNMPDRYQFNPDKPITPKHLNYIITPKLKDRIHCVALVLHINSIDNLSTKMVADFKQIQKEALSQGIALVALLTKVDDYSEVLQDDLLNMNKSMPSQSQIMKVQKMLNMPISNVLMIENYSSNWEEDPLKDVLILFALKQMLRAADASLEDLPLEET</sequence>
<dbReference type="AlphaFoldDB" id="A0A8J5ZVU2"/>
<dbReference type="EMBL" id="JAGFMF010012074">
    <property type="protein sequence ID" value="KAG8507887.1"/>
    <property type="molecule type" value="Genomic_DNA"/>
</dbReference>
<feature type="non-terminal residue" evidence="1">
    <location>
        <position position="1"/>
    </location>
</feature>
<dbReference type="SUPFAM" id="SSF52540">
    <property type="entry name" value="P-loop containing nucleoside triphosphate hydrolases"/>
    <property type="match status" value="1"/>
</dbReference>
<name>A0A8J5ZVU2_GALPY</name>
<dbReference type="GO" id="GO:0006955">
    <property type="term" value="P:immune response"/>
    <property type="evidence" value="ECO:0007669"/>
    <property type="project" value="TreeGrafter"/>
</dbReference>
<dbReference type="Proteomes" id="UP000700334">
    <property type="component" value="Unassembled WGS sequence"/>
</dbReference>
<protein>
    <submittedName>
        <fullName evidence="1">Interferon-induced protein 44-like</fullName>
    </submittedName>
</protein>
<reference evidence="1" key="1">
    <citation type="journal article" date="2021" name="Evol. Appl.">
        <title>The genome of the Pyrenean desman and the effects of bottlenecks and inbreeding on the genomic landscape of an endangered species.</title>
        <authorList>
            <person name="Escoda L."/>
            <person name="Castresana J."/>
        </authorList>
    </citation>
    <scope>NUCLEOTIDE SEQUENCE</scope>
    <source>
        <strain evidence="1">IBE-C5619</strain>
    </source>
</reference>
<organism evidence="1 2">
    <name type="scientific">Galemys pyrenaicus</name>
    <name type="common">Iberian desman</name>
    <name type="synonym">Pyrenean desman</name>
    <dbReference type="NCBI Taxonomy" id="202257"/>
    <lineage>
        <taxon>Eukaryota</taxon>
        <taxon>Metazoa</taxon>
        <taxon>Chordata</taxon>
        <taxon>Craniata</taxon>
        <taxon>Vertebrata</taxon>
        <taxon>Euteleostomi</taxon>
        <taxon>Mammalia</taxon>
        <taxon>Eutheria</taxon>
        <taxon>Laurasiatheria</taxon>
        <taxon>Eulipotyphla</taxon>
        <taxon>Talpidae</taxon>
        <taxon>Galemys</taxon>
    </lineage>
</organism>
<proteinExistence type="predicted"/>
<dbReference type="Gene3D" id="3.40.50.300">
    <property type="entry name" value="P-loop containing nucleotide triphosphate hydrolases"/>
    <property type="match status" value="1"/>
</dbReference>
<dbReference type="OrthoDB" id="9662773at2759"/>
<feature type="non-terminal residue" evidence="1">
    <location>
        <position position="254"/>
    </location>
</feature>
<evidence type="ECO:0000313" key="2">
    <source>
        <dbReference type="Proteomes" id="UP000700334"/>
    </source>
</evidence>
<dbReference type="CDD" id="cd00882">
    <property type="entry name" value="Ras_like_GTPase"/>
    <property type="match status" value="1"/>
</dbReference>
<gene>
    <name evidence="1" type="ORF">J0S82_007486</name>
</gene>
<dbReference type="InterPro" id="IPR027417">
    <property type="entry name" value="P-loop_NTPase"/>
</dbReference>
<evidence type="ECO:0000313" key="1">
    <source>
        <dbReference type="EMBL" id="KAG8507887.1"/>
    </source>
</evidence>